<dbReference type="InterPro" id="IPR023214">
    <property type="entry name" value="HAD_sf"/>
</dbReference>
<dbReference type="SFLD" id="SFLDS00003">
    <property type="entry name" value="Haloacid_Dehalogenase"/>
    <property type="match status" value="1"/>
</dbReference>
<dbReference type="Gene3D" id="3.40.50.1000">
    <property type="entry name" value="HAD superfamily/HAD-like"/>
    <property type="match status" value="1"/>
</dbReference>
<sequence>MIKGVIFDIDGVILDSMPIWNKAGEMYLRKLGLQPNPGLSKAMESMSMHEGAKFLKEKYHLDMNEDEIVKGINKTIEDFYAYEVRLKEGVEKFLEGLKERKIKIVAATSCDREVFEKALVRLNVIRYFEKIFTSTETGSGKTKPDIFLAAADYMGTRPCETWVFEDALYAIKTAKDAGFRTVGVYDYYNSDKWDEIKNTCDICFEKLDDVNVFLEKALASEL</sequence>
<dbReference type="AlphaFoldDB" id="A0A1B1YED2"/>
<dbReference type="SUPFAM" id="SSF56784">
    <property type="entry name" value="HAD-like"/>
    <property type="match status" value="1"/>
</dbReference>
<dbReference type="Proteomes" id="UP000092971">
    <property type="component" value="Chromosome"/>
</dbReference>
<protein>
    <submittedName>
        <fullName evidence="1">Phosphatase</fullName>
    </submittedName>
</protein>
<dbReference type="InterPro" id="IPR023198">
    <property type="entry name" value="PGP-like_dom2"/>
</dbReference>
<evidence type="ECO:0000313" key="2">
    <source>
        <dbReference type="Proteomes" id="UP000092971"/>
    </source>
</evidence>
<dbReference type="EMBL" id="CP014672">
    <property type="protein sequence ID" value="ANW99126.1"/>
    <property type="molecule type" value="Genomic_DNA"/>
</dbReference>
<dbReference type="InterPro" id="IPR041492">
    <property type="entry name" value="HAD_2"/>
</dbReference>
<organism evidence="1 2">
    <name type="scientific">Thermoclostridium stercorarium subsp. thermolacticum DSM 2910</name>
    <dbReference type="NCBI Taxonomy" id="1121336"/>
    <lineage>
        <taxon>Bacteria</taxon>
        <taxon>Bacillati</taxon>
        <taxon>Bacillota</taxon>
        <taxon>Clostridia</taxon>
        <taxon>Eubacteriales</taxon>
        <taxon>Oscillospiraceae</taxon>
        <taxon>Thermoclostridium</taxon>
    </lineage>
</organism>
<dbReference type="SFLD" id="SFLDG01129">
    <property type="entry name" value="C1.5:_HAD__Beta-PGM__Phosphata"/>
    <property type="match status" value="1"/>
</dbReference>
<reference evidence="1 2" key="1">
    <citation type="submission" date="2016-02" db="EMBL/GenBank/DDBJ databases">
        <title>Comparison of Clostridium stercorarium subspecies using comparative genomics and transcriptomics.</title>
        <authorList>
            <person name="Schellenberg J."/>
            <person name="Thallinger G."/>
            <person name="Levin D.B."/>
            <person name="Zhang X."/>
            <person name="Alvare G."/>
            <person name="Fristensky B."/>
            <person name="Sparling R."/>
        </authorList>
    </citation>
    <scope>NUCLEOTIDE SEQUENCE [LARGE SCALE GENOMIC DNA]</scope>
    <source>
        <strain evidence="1 2">DSM 2910</strain>
    </source>
</reference>
<dbReference type="OrthoDB" id="9797743at2"/>
<proteinExistence type="predicted"/>
<dbReference type="GO" id="GO:0016791">
    <property type="term" value="F:phosphatase activity"/>
    <property type="evidence" value="ECO:0007669"/>
    <property type="project" value="TreeGrafter"/>
</dbReference>
<dbReference type="NCBIfam" id="TIGR01509">
    <property type="entry name" value="HAD-SF-IA-v3"/>
    <property type="match status" value="1"/>
</dbReference>
<dbReference type="InterPro" id="IPR036412">
    <property type="entry name" value="HAD-like_sf"/>
</dbReference>
<accession>A0A1B1YED2</accession>
<dbReference type="Pfam" id="PF13419">
    <property type="entry name" value="HAD_2"/>
    <property type="match status" value="1"/>
</dbReference>
<dbReference type="RefSeq" id="WP_015359497.1">
    <property type="nucleotide sequence ID" value="NZ_CP014672.1"/>
</dbReference>
<dbReference type="PANTHER" id="PTHR18901">
    <property type="entry name" value="2-DEOXYGLUCOSE-6-PHOSPHATE PHOSPHATASE 2"/>
    <property type="match status" value="1"/>
</dbReference>
<dbReference type="InterPro" id="IPR006439">
    <property type="entry name" value="HAD-SF_hydro_IA"/>
</dbReference>
<name>A0A1B1YED2_THEST</name>
<gene>
    <name evidence="1" type="ORF">CSTERTH_08860</name>
</gene>
<dbReference type="CDD" id="cd07505">
    <property type="entry name" value="HAD_BPGM-like"/>
    <property type="match status" value="1"/>
</dbReference>
<dbReference type="PANTHER" id="PTHR18901:SF38">
    <property type="entry name" value="PSEUDOURIDINE-5'-PHOSPHATASE"/>
    <property type="match status" value="1"/>
</dbReference>
<dbReference type="Gene3D" id="1.10.150.240">
    <property type="entry name" value="Putative phosphatase, domain 2"/>
    <property type="match status" value="1"/>
</dbReference>
<evidence type="ECO:0000313" key="1">
    <source>
        <dbReference type="EMBL" id="ANW99126.1"/>
    </source>
</evidence>